<evidence type="ECO:0000256" key="7">
    <source>
        <dbReference type="ARBA" id="ARBA00022840"/>
    </source>
</evidence>
<dbReference type="InterPro" id="IPR003439">
    <property type="entry name" value="ABC_transporter-like_ATP-bd"/>
</dbReference>
<evidence type="ECO:0000256" key="6">
    <source>
        <dbReference type="ARBA" id="ARBA00022741"/>
    </source>
</evidence>
<proteinExistence type="inferred from homology"/>
<evidence type="ECO:0000256" key="4">
    <source>
        <dbReference type="ARBA" id="ARBA00022505"/>
    </source>
</evidence>
<keyword evidence="3" id="KW-1003">Cell membrane</keyword>
<dbReference type="SUPFAM" id="SSF50331">
    <property type="entry name" value="MOP-like"/>
    <property type="match status" value="1"/>
</dbReference>
<evidence type="ECO:0000256" key="9">
    <source>
        <dbReference type="ARBA" id="ARBA00023136"/>
    </source>
</evidence>
<keyword evidence="8" id="KW-1278">Translocase</keyword>
<dbReference type="PROSITE" id="PS00211">
    <property type="entry name" value="ABC_TRANSPORTER_1"/>
    <property type="match status" value="1"/>
</dbReference>
<dbReference type="EMBL" id="BMMF01000004">
    <property type="protein sequence ID" value="GGK30533.1"/>
    <property type="molecule type" value="Genomic_DNA"/>
</dbReference>
<evidence type="ECO:0000256" key="8">
    <source>
        <dbReference type="ARBA" id="ARBA00022967"/>
    </source>
</evidence>
<dbReference type="Pfam" id="PF00005">
    <property type="entry name" value="ABC_tran"/>
    <property type="match status" value="1"/>
</dbReference>
<evidence type="ECO:0000313" key="13">
    <source>
        <dbReference type="EMBL" id="GGK30533.1"/>
    </source>
</evidence>
<dbReference type="PANTHER" id="PTHR43514">
    <property type="entry name" value="ABC TRANSPORTER I FAMILY MEMBER 10"/>
    <property type="match status" value="1"/>
</dbReference>
<evidence type="ECO:0000256" key="2">
    <source>
        <dbReference type="ARBA" id="ARBA00022448"/>
    </source>
</evidence>
<feature type="domain" description="ABC transporter" evidence="11">
    <location>
        <begin position="1"/>
        <end position="232"/>
    </location>
</feature>
<dbReference type="InterPro" id="IPR005116">
    <property type="entry name" value="Transp-assoc_OB_typ1"/>
</dbReference>
<dbReference type="GO" id="GO:0015098">
    <property type="term" value="F:molybdate ion transmembrane transporter activity"/>
    <property type="evidence" value="ECO:0007669"/>
    <property type="project" value="InterPro"/>
</dbReference>
<evidence type="ECO:0000256" key="10">
    <source>
        <dbReference type="PROSITE-ProRule" id="PRU01213"/>
    </source>
</evidence>
<keyword evidence="7 13" id="KW-0067">ATP-binding</keyword>
<organism evidence="13 14">
    <name type="scientific">Salinarimonas ramus</name>
    <dbReference type="NCBI Taxonomy" id="690164"/>
    <lineage>
        <taxon>Bacteria</taxon>
        <taxon>Pseudomonadati</taxon>
        <taxon>Pseudomonadota</taxon>
        <taxon>Alphaproteobacteria</taxon>
        <taxon>Hyphomicrobiales</taxon>
        <taxon>Salinarimonadaceae</taxon>
        <taxon>Salinarimonas</taxon>
    </lineage>
</organism>
<feature type="domain" description="Mop" evidence="12">
    <location>
        <begin position="290"/>
        <end position="356"/>
    </location>
</feature>
<keyword evidence="9" id="KW-0472">Membrane</keyword>
<dbReference type="SUPFAM" id="SSF52540">
    <property type="entry name" value="P-loop containing nucleoside triphosphate hydrolases"/>
    <property type="match status" value="1"/>
</dbReference>
<comment type="similarity">
    <text evidence="1">Belongs to the ABC transporter superfamily.</text>
</comment>
<evidence type="ECO:0000256" key="3">
    <source>
        <dbReference type="ARBA" id="ARBA00022475"/>
    </source>
</evidence>
<dbReference type="NCBIfam" id="TIGR02142">
    <property type="entry name" value="modC_ABC"/>
    <property type="match status" value="1"/>
</dbReference>
<evidence type="ECO:0000313" key="14">
    <source>
        <dbReference type="Proteomes" id="UP000600449"/>
    </source>
</evidence>
<keyword evidence="14" id="KW-1185">Reference proteome</keyword>
<reference evidence="13 14" key="1">
    <citation type="journal article" date="2014" name="Int. J. Syst. Evol. Microbiol.">
        <title>Complete genome sequence of Corynebacterium casei LMG S-19264T (=DSM 44701T), isolated from a smear-ripened cheese.</title>
        <authorList>
            <consortium name="US DOE Joint Genome Institute (JGI-PGF)"/>
            <person name="Walter F."/>
            <person name="Albersmeier A."/>
            <person name="Kalinowski J."/>
            <person name="Ruckert C."/>
        </authorList>
    </citation>
    <scope>NUCLEOTIDE SEQUENCE [LARGE SCALE GENOMIC DNA]</scope>
    <source>
        <strain evidence="13 14">CGMCC 1.9161</strain>
    </source>
</reference>
<keyword evidence="6" id="KW-0547">Nucleotide-binding</keyword>
<dbReference type="InterPro" id="IPR027417">
    <property type="entry name" value="P-loop_NTPase"/>
</dbReference>
<keyword evidence="2" id="KW-0813">Transport</keyword>
<keyword evidence="4 10" id="KW-0500">Molybdenum</keyword>
<evidence type="ECO:0000256" key="1">
    <source>
        <dbReference type="ARBA" id="ARBA00005417"/>
    </source>
</evidence>
<protein>
    <submittedName>
        <fullName evidence="13">Molybdenum import ATP-binding protein ModC</fullName>
    </submittedName>
</protein>
<dbReference type="Proteomes" id="UP000600449">
    <property type="component" value="Unassembled WGS sequence"/>
</dbReference>
<dbReference type="InterPro" id="IPR003593">
    <property type="entry name" value="AAA+_ATPase"/>
</dbReference>
<evidence type="ECO:0000256" key="5">
    <source>
        <dbReference type="ARBA" id="ARBA00022519"/>
    </source>
</evidence>
<dbReference type="Gene3D" id="3.40.50.300">
    <property type="entry name" value="P-loop containing nucleotide triphosphate hydrolases"/>
    <property type="match status" value="1"/>
</dbReference>
<dbReference type="PROSITE" id="PS50893">
    <property type="entry name" value="ABC_TRANSPORTER_2"/>
    <property type="match status" value="1"/>
</dbReference>
<dbReference type="InterPro" id="IPR008995">
    <property type="entry name" value="Mo/tungstate-bd_C_term_dom"/>
</dbReference>
<dbReference type="GO" id="GO:0016887">
    <property type="term" value="F:ATP hydrolysis activity"/>
    <property type="evidence" value="ECO:0007669"/>
    <property type="project" value="InterPro"/>
</dbReference>
<comment type="caution">
    <text evidence="13">The sequence shown here is derived from an EMBL/GenBank/DDBJ whole genome shotgun (WGS) entry which is preliminary data.</text>
</comment>
<name>A0A917Q773_9HYPH</name>
<dbReference type="PROSITE" id="PS51866">
    <property type="entry name" value="MOP"/>
    <property type="match status" value="1"/>
</dbReference>
<dbReference type="InterPro" id="IPR050334">
    <property type="entry name" value="Molybdenum_import_ModC"/>
</dbReference>
<dbReference type="AlphaFoldDB" id="A0A917Q773"/>
<dbReference type="GO" id="GO:0140359">
    <property type="term" value="F:ABC-type transporter activity"/>
    <property type="evidence" value="ECO:0007669"/>
    <property type="project" value="InterPro"/>
</dbReference>
<dbReference type="InterPro" id="IPR017871">
    <property type="entry name" value="ABC_transporter-like_CS"/>
</dbReference>
<gene>
    <name evidence="13" type="primary">modC</name>
    <name evidence="13" type="ORF">GCM10011322_16320</name>
</gene>
<keyword evidence="5" id="KW-0997">Cell inner membrane</keyword>
<dbReference type="GO" id="GO:0016020">
    <property type="term" value="C:membrane"/>
    <property type="evidence" value="ECO:0007669"/>
    <property type="project" value="InterPro"/>
</dbReference>
<dbReference type="Pfam" id="PF03459">
    <property type="entry name" value="TOBE"/>
    <property type="match status" value="1"/>
</dbReference>
<dbReference type="PANTHER" id="PTHR43514:SF4">
    <property type="entry name" value="ABC TRANSPORTER I FAMILY MEMBER 10"/>
    <property type="match status" value="1"/>
</dbReference>
<evidence type="ECO:0000259" key="11">
    <source>
        <dbReference type="PROSITE" id="PS50893"/>
    </source>
</evidence>
<dbReference type="SMART" id="SM00382">
    <property type="entry name" value="AAA"/>
    <property type="match status" value="1"/>
</dbReference>
<sequence>MLEIALAHRFEGFTLDVAFAAPPGITVLFGRSGSGKTTIVNAISGLLRPDAGRISTADAVLLDTQKGIALPPHRRRIGYVFQEGRLFPHLTVRQNLRYGAWFAPKDAPREDLGRVVDLLGIGHLLERRPSALSGGEKQRVAIGRALLCAPRLILADEPLASLDDARKAEILPYLERLRDETAIPIVYVSHSASEVARLATTVVVLERGHVVRKGSAAEVMGDPAVTPTGAREAGAILAARVARHHEDGLTELDAGGETLLLPRLARPPGAAVRVRVAANDVLLARTRPEGLSALNIIEGVVAEVRTGEGPGALVALDTAAGRVLARITRRSVAALALAPGVRAFAVLKTVAIAAADVGAGDAAPRSANGDPLA</sequence>
<evidence type="ECO:0000259" key="12">
    <source>
        <dbReference type="PROSITE" id="PS51866"/>
    </source>
</evidence>
<dbReference type="GO" id="GO:0005524">
    <property type="term" value="F:ATP binding"/>
    <property type="evidence" value="ECO:0007669"/>
    <property type="project" value="UniProtKB-KW"/>
</dbReference>
<dbReference type="Gene3D" id="2.40.50.100">
    <property type="match status" value="1"/>
</dbReference>
<dbReference type="InterPro" id="IPR004606">
    <property type="entry name" value="Mop_domain"/>
</dbReference>
<dbReference type="InterPro" id="IPR011868">
    <property type="entry name" value="ModC_ABC_ATP-bd"/>
</dbReference>
<accession>A0A917Q773</accession>